<evidence type="ECO:0000256" key="1">
    <source>
        <dbReference type="SAM" id="MobiDB-lite"/>
    </source>
</evidence>
<sequence length="130" mass="13532">MPCFRCGARQTDPARGASPWRRGVRADHQVLICPGCQAAHDWAGDLDRCSACGSAALVCRLGEVECRDCGHTRDAVRDDLGGADLVHSGAEHPSAGAERPSTTAERPSDGGLSEEVAAALSRVLKRGPAG</sequence>
<accession>A0ABV4QRB1</accession>
<comment type="caution">
    <text evidence="2">The sequence shown here is derived from an EMBL/GenBank/DDBJ whole genome shotgun (WGS) entry which is preliminary data.</text>
</comment>
<name>A0ABV4QRB1_9ACTN</name>
<organism evidence="2 3">
    <name type="scientific">Actinomadura chokoriensis</name>
    <dbReference type="NCBI Taxonomy" id="454156"/>
    <lineage>
        <taxon>Bacteria</taxon>
        <taxon>Bacillati</taxon>
        <taxon>Actinomycetota</taxon>
        <taxon>Actinomycetes</taxon>
        <taxon>Streptosporangiales</taxon>
        <taxon>Thermomonosporaceae</taxon>
        <taxon>Actinomadura</taxon>
    </lineage>
</organism>
<dbReference type="EMBL" id="JAXCEH010000002">
    <property type="protein sequence ID" value="MFA1553136.1"/>
    <property type="molecule type" value="Genomic_DNA"/>
</dbReference>
<keyword evidence="3" id="KW-1185">Reference proteome</keyword>
<reference evidence="2 3" key="1">
    <citation type="submission" date="2023-11" db="EMBL/GenBank/DDBJ databases">
        <title>Actinomadura monticuli sp. nov., isolated from volcanic ash.</title>
        <authorList>
            <person name="Lee S.D."/>
            <person name="Yang H."/>
            <person name="Kim I.S."/>
        </authorList>
    </citation>
    <scope>NUCLEOTIDE SEQUENCE [LARGE SCALE GENOMIC DNA]</scope>
    <source>
        <strain evidence="2 3">DSM 45346</strain>
    </source>
</reference>
<evidence type="ECO:0000313" key="3">
    <source>
        <dbReference type="Proteomes" id="UP001569904"/>
    </source>
</evidence>
<proteinExistence type="predicted"/>
<feature type="region of interest" description="Disordered" evidence="1">
    <location>
        <begin position="80"/>
        <end position="113"/>
    </location>
</feature>
<evidence type="ECO:0000313" key="2">
    <source>
        <dbReference type="EMBL" id="MFA1553136.1"/>
    </source>
</evidence>
<dbReference type="Proteomes" id="UP001569904">
    <property type="component" value="Unassembled WGS sequence"/>
</dbReference>
<gene>
    <name evidence="2" type="ORF">SM436_05480</name>
</gene>
<dbReference type="RefSeq" id="WP_371939468.1">
    <property type="nucleotide sequence ID" value="NZ_JAXCEH010000002.1"/>
</dbReference>
<evidence type="ECO:0008006" key="4">
    <source>
        <dbReference type="Google" id="ProtNLM"/>
    </source>
</evidence>
<protein>
    <recommendedName>
        <fullName evidence="4">Transcription factor zinc-finger domain-containing protein</fullName>
    </recommendedName>
</protein>